<dbReference type="SUPFAM" id="SSF117892">
    <property type="entry name" value="Band 7/SPFH domain"/>
    <property type="match status" value="1"/>
</dbReference>
<dbReference type="InterPro" id="IPR036013">
    <property type="entry name" value="Band_7/SPFH_dom_sf"/>
</dbReference>
<gene>
    <name evidence="2" type="ORF">ADUPG1_012934</name>
</gene>
<comment type="caution">
    <text evidence="2">The sequence shown here is derived from an EMBL/GenBank/DDBJ whole genome shotgun (WGS) entry which is preliminary data.</text>
</comment>
<dbReference type="Gene3D" id="3.30.479.30">
    <property type="entry name" value="Band 7 domain"/>
    <property type="match status" value="1"/>
</dbReference>
<dbReference type="InterPro" id="IPR001107">
    <property type="entry name" value="Band_7"/>
</dbReference>
<reference evidence="2" key="1">
    <citation type="submission" date="2022-03" db="EMBL/GenBank/DDBJ databases">
        <title>Draft genome sequence of Aduncisulcus paluster, a free-living microaerophilic Fornicata.</title>
        <authorList>
            <person name="Yuyama I."/>
            <person name="Kume K."/>
            <person name="Tamura T."/>
            <person name="Inagaki Y."/>
            <person name="Hashimoto T."/>
        </authorList>
    </citation>
    <scope>NUCLEOTIDE SEQUENCE</scope>
    <source>
        <strain evidence="2">NY0171</strain>
    </source>
</reference>
<keyword evidence="3" id="KW-1185">Reference proteome</keyword>
<dbReference type="SMART" id="SM00244">
    <property type="entry name" value="PHB"/>
    <property type="match status" value="1"/>
</dbReference>
<dbReference type="EMBL" id="BQXS01012565">
    <property type="protein sequence ID" value="GKT25099.1"/>
    <property type="molecule type" value="Genomic_DNA"/>
</dbReference>
<organism evidence="2 3">
    <name type="scientific">Aduncisulcus paluster</name>
    <dbReference type="NCBI Taxonomy" id="2918883"/>
    <lineage>
        <taxon>Eukaryota</taxon>
        <taxon>Metamonada</taxon>
        <taxon>Carpediemonas-like organisms</taxon>
        <taxon>Aduncisulcus</taxon>
    </lineage>
</organism>
<dbReference type="InterPro" id="IPR001972">
    <property type="entry name" value="Stomatin_HflK_fam"/>
</dbReference>
<dbReference type="Pfam" id="PF01145">
    <property type="entry name" value="Band_7"/>
    <property type="match status" value="1"/>
</dbReference>
<dbReference type="InterPro" id="IPR050710">
    <property type="entry name" value="Band7/mec-2_domain"/>
</dbReference>
<dbReference type="PANTHER" id="PTHR43327">
    <property type="entry name" value="STOMATIN-LIKE PROTEIN 2, MITOCHONDRIAL"/>
    <property type="match status" value="1"/>
</dbReference>
<dbReference type="PRINTS" id="PR00721">
    <property type="entry name" value="STOMATIN"/>
</dbReference>
<dbReference type="CDD" id="cd08829">
    <property type="entry name" value="SPFH_paraslipin"/>
    <property type="match status" value="1"/>
</dbReference>
<evidence type="ECO:0000313" key="3">
    <source>
        <dbReference type="Proteomes" id="UP001057375"/>
    </source>
</evidence>
<feature type="domain" description="Band 7" evidence="1">
    <location>
        <begin position="23"/>
        <end position="206"/>
    </location>
</feature>
<protein>
    <submittedName>
        <fullName evidence="2">Stomatin/HflK/HflC family like protein</fullName>
    </submittedName>
</protein>
<name>A0ABQ5K159_9EUKA</name>
<proteinExistence type="predicted"/>
<accession>A0ABQ5K159</accession>
<evidence type="ECO:0000313" key="2">
    <source>
        <dbReference type="EMBL" id="GKT25099.1"/>
    </source>
</evidence>
<dbReference type="Proteomes" id="UP001057375">
    <property type="component" value="Unassembled WGS sequence"/>
</dbReference>
<sequence length="335" mass="37866">MIILYIALAIVGFLILFSIFLCCSAKVVHQGTVLIVQRFGKYNRTAKPGLHWLIPFVEKPRHISWRYLVVASGYRGPETKIVSIEADYVDLREVIVDFRPQRVITKDNVMITIDALLMYQIKDPRRAVFKIQNLPDSLELLTQSNLRDIVALIPLDDTFSSREQINAMLMSRLSETCERWGVEISRVEIQNIFPPPDVKQAMQEQIKEERDRRSTVLKADGERQSLVIRSRGQAVKVVLDAEAFKRVEILKAEGKAEARAFVADAEAKSIEILRDVLAKHSTVKATEYLVALQYLQALTYLGVTAKDKIAVKMVPKAIVDVVKTINKATGLHPAT</sequence>
<dbReference type="PANTHER" id="PTHR43327:SF18">
    <property type="entry name" value="BAND 7 DOMAIN-CONTAINING PROTEIN"/>
    <property type="match status" value="1"/>
</dbReference>
<evidence type="ECO:0000259" key="1">
    <source>
        <dbReference type="SMART" id="SM00244"/>
    </source>
</evidence>